<evidence type="ECO:0000313" key="1">
    <source>
        <dbReference type="EMBL" id="GFD48776.1"/>
    </source>
</evidence>
<proteinExistence type="predicted"/>
<reference evidence="1" key="1">
    <citation type="journal article" date="2019" name="Sci. Rep.">
        <title>Draft genome of Tanacetum cinerariifolium, the natural source of mosquito coil.</title>
        <authorList>
            <person name="Yamashiro T."/>
            <person name="Shiraishi A."/>
            <person name="Satake H."/>
            <person name="Nakayama K."/>
        </authorList>
    </citation>
    <scope>NUCLEOTIDE SEQUENCE</scope>
</reference>
<name>A0A699WT68_TANCI</name>
<protein>
    <submittedName>
        <fullName evidence="1">Uncharacterized protein</fullName>
    </submittedName>
</protein>
<feature type="non-terminal residue" evidence="1">
    <location>
        <position position="127"/>
    </location>
</feature>
<organism evidence="1">
    <name type="scientific">Tanacetum cinerariifolium</name>
    <name type="common">Dalmatian daisy</name>
    <name type="synonym">Chrysanthemum cinerariifolium</name>
    <dbReference type="NCBI Taxonomy" id="118510"/>
    <lineage>
        <taxon>Eukaryota</taxon>
        <taxon>Viridiplantae</taxon>
        <taxon>Streptophyta</taxon>
        <taxon>Embryophyta</taxon>
        <taxon>Tracheophyta</taxon>
        <taxon>Spermatophyta</taxon>
        <taxon>Magnoliopsida</taxon>
        <taxon>eudicotyledons</taxon>
        <taxon>Gunneridae</taxon>
        <taxon>Pentapetalae</taxon>
        <taxon>asterids</taxon>
        <taxon>campanulids</taxon>
        <taxon>Asterales</taxon>
        <taxon>Asteraceae</taxon>
        <taxon>Asteroideae</taxon>
        <taxon>Anthemideae</taxon>
        <taxon>Anthemidinae</taxon>
        <taxon>Tanacetum</taxon>
    </lineage>
</organism>
<gene>
    <name evidence="1" type="ORF">Tci_920745</name>
</gene>
<dbReference type="EMBL" id="BKCJ011729554">
    <property type="protein sequence ID" value="GFD48776.1"/>
    <property type="molecule type" value="Genomic_DNA"/>
</dbReference>
<comment type="caution">
    <text evidence="1">The sequence shown here is derived from an EMBL/GenBank/DDBJ whole genome shotgun (WGS) entry which is preliminary data.</text>
</comment>
<sequence>MKLPVKATTRNRQIASNNCLNRDIGAPELIIRLDRKAFGGHLAQHILPARQPLAVADLLVTRRSGQPQAFTIEGVDRQQVAAVTGQLDRVHQAVEYQRHSVGCRIIGQDHVRAVLAQRLDVGDAQFI</sequence>
<accession>A0A699WT68</accession>
<dbReference type="AlphaFoldDB" id="A0A699WT68"/>